<evidence type="ECO:0000256" key="1">
    <source>
        <dbReference type="ARBA" id="ARBA00006484"/>
    </source>
</evidence>
<organism evidence="3 4">
    <name type="scientific">Castilleja foliolosa</name>
    <dbReference type="NCBI Taxonomy" id="1961234"/>
    <lineage>
        <taxon>Eukaryota</taxon>
        <taxon>Viridiplantae</taxon>
        <taxon>Streptophyta</taxon>
        <taxon>Embryophyta</taxon>
        <taxon>Tracheophyta</taxon>
        <taxon>Spermatophyta</taxon>
        <taxon>Magnoliopsida</taxon>
        <taxon>eudicotyledons</taxon>
        <taxon>Gunneridae</taxon>
        <taxon>Pentapetalae</taxon>
        <taxon>asterids</taxon>
        <taxon>lamiids</taxon>
        <taxon>Lamiales</taxon>
        <taxon>Orobanchaceae</taxon>
        <taxon>Pedicularideae</taxon>
        <taxon>Castillejinae</taxon>
        <taxon>Castilleja</taxon>
    </lineage>
</organism>
<dbReference type="Pfam" id="PF00106">
    <property type="entry name" value="adh_short"/>
    <property type="match status" value="1"/>
</dbReference>
<proteinExistence type="inferred from homology"/>
<gene>
    <name evidence="3" type="primary">TIC32A</name>
    <name evidence="3" type="ORF">CASFOL_011298</name>
</gene>
<dbReference type="SUPFAM" id="SSF51735">
    <property type="entry name" value="NAD(P)-binding Rossmann-fold domains"/>
    <property type="match status" value="1"/>
</dbReference>
<dbReference type="EMBL" id="JAVIJP010000013">
    <property type="protein sequence ID" value="KAL3646118.1"/>
    <property type="molecule type" value="Genomic_DNA"/>
</dbReference>
<accession>A0ABD3DV24</accession>
<reference evidence="4" key="1">
    <citation type="journal article" date="2024" name="IScience">
        <title>Strigolactones Initiate the Formation of Haustorium-like Structures in Castilleja.</title>
        <authorList>
            <person name="Buerger M."/>
            <person name="Peterson D."/>
            <person name="Chory J."/>
        </authorList>
    </citation>
    <scope>NUCLEOTIDE SEQUENCE [LARGE SCALE GENOMIC DNA]</scope>
</reference>
<dbReference type="EC" id="1.1.1.300" evidence="3"/>
<dbReference type="GO" id="GO:0052650">
    <property type="term" value="F:all-trans-retinol dehydrogenase (NADP+) activity"/>
    <property type="evidence" value="ECO:0007669"/>
    <property type="project" value="UniProtKB-EC"/>
</dbReference>
<evidence type="ECO:0000313" key="3">
    <source>
        <dbReference type="EMBL" id="KAL3646118.1"/>
    </source>
</evidence>
<comment type="similarity">
    <text evidence="1">Belongs to the short-chain dehydrogenases/reductases (SDR) family.</text>
</comment>
<protein>
    <submittedName>
        <fullName evidence="3">Short-chain dehydrogenase TIC 32 A, chloroplastic</fullName>
        <ecNumber evidence="3">1.1.1.300</ecNumber>
    </submittedName>
</protein>
<keyword evidence="4" id="KW-1185">Reference proteome</keyword>
<dbReference type="PANTHER" id="PTHR24320">
    <property type="entry name" value="RETINOL DEHYDROGENASE"/>
    <property type="match status" value="1"/>
</dbReference>
<dbReference type="Proteomes" id="UP001632038">
    <property type="component" value="Unassembled WGS sequence"/>
</dbReference>
<evidence type="ECO:0000313" key="4">
    <source>
        <dbReference type="Proteomes" id="UP001632038"/>
    </source>
</evidence>
<dbReference type="Gene3D" id="3.40.50.720">
    <property type="entry name" value="NAD(P)-binding Rossmann-like Domain"/>
    <property type="match status" value="1"/>
</dbReference>
<name>A0ABD3DV24_9LAMI</name>
<evidence type="ECO:0000256" key="2">
    <source>
        <dbReference type="ARBA" id="ARBA00023002"/>
    </source>
</evidence>
<dbReference type="InterPro" id="IPR036291">
    <property type="entry name" value="NAD(P)-bd_dom_sf"/>
</dbReference>
<sequence>MKTNIAKMRKSLKVLLPAIATKFLLRATHLCVNNAGIMFCPNQLSEDGVEIQFATNHLGHFFLTNLLLDKMKETASSTGIEGRIVNLSSLAHKYAYDTSSE</sequence>
<dbReference type="PANTHER" id="PTHR24320:SF227">
    <property type="entry name" value="RETINOL DEHYDROGENASE 11"/>
    <property type="match status" value="1"/>
</dbReference>
<keyword evidence="2 3" id="KW-0560">Oxidoreductase</keyword>
<dbReference type="AlphaFoldDB" id="A0ABD3DV24"/>
<dbReference type="InterPro" id="IPR002347">
    <property type="entry name" value="SDR_fam"/>
</dbReference>
<comment type="caution">
    <text evidence="3">The sequence shown here is derived from an EMBL/GenBank/DDBJ whole genome shotgun (WGS) entry which is preliminary data.</text>
</comment>